<evidence type="ECO:0000313" key="2">
    <source>
        <dbReference type="Proteomes" id="UP000319143"/>
    </source>
</evidence>
<dbReference type="Proteomes" id="UP000319143">
    <property type="component" value="Unassembled WGS sequence"/>
</dbReference>
<reference evidence="1 2" key="1">
    <citation type="submission" date="2019-02" db="EMBL/GenBank/DDBJ databases">
        <title>Deep-cultivation of Planctomycetes and their phenomic and genomic characterization uncovers novel biology.</title>
        <authorList>
            <person name="Wiegand S."/>
            <person name="Jogler M."/>
            <person name="Boedeker C."/>
            <person name="Pinto D."/>
            <person name="Vollmers J."/>
            <person name="Rivas-Marin E."/>
            <person name="Kohn T."/>
            <person name="Peeters S.H."/>
            <person name="Heuer A."/>
            <person name="Rast P."/>
            <person name="Oberbeckmann S."/>
            <person name="Bunk B."/>
            <person name="Jeske O."/>
            <person name="Meyerdierks A."/>
            <person name="Storesund J.E."/>
            <person name="Kallscheuer N."/>
            <person name="Luecker S."/>
            <person name="Lage O.M."/>
            <person name="Pohl T."/>
            <person name="Merkel B.J."/>
            <person name="Hornburger P."/>
            <person name="Mueller R.-W."/>
            <person name="Bruemmer F."/>
            <person name="Labrenz M."/>
            <person name="Spormann A.M."/>
            <person name="Op Den Camp H."/>
            <person name="Overmann J."/>
            <person name="Amann R."/>
            <person name="Jetten M.S.M."/>
            <person name="Mascher T."/>
            <person name="Medema M.H."/>
            <person name="Devos D.P."/>
            <person name="Kaster A.-K."/>
            <person name="Ovreas L."/>
            <person name="Rohde M."/>
            <person name="Galperin M.Y."/>
            <person name="Jogler C."/>
        </authorList>
    </citation>
    <scope>NUCLEOTIDE SEQUENCE [LARGE SCALE GENOMIC DNA]</scope>
    <source>
        <strain evidence="1 2">Poly41</strain>
    </source>
</reference>
<comment type="caution">
    <text evidence="1">The sequence shown here is derived from an EMBL/GenBank/DDBJ whole genome shotgun (WGS) entry which is preliminary data.</text>
</comment>
<dbReference type="AlphaFoldDB" id="A0A5C6DDH6"/>
<accession>A0A5C6DDH6</accession>
<organism evidence="1 2">
    <name type="scientific">Novipirellula artificiosorum</name>
    <dbReference type="NCBI Taxonomy" id="2528016"/>
    <lineage>
        <taxon>Bacteria</taxon>
        <taxon>Pseudomonadati</taxon>
        <taxon>Planctomycetota</taxon>
        <taxon>Planctomycetia</taxon>
        <taxon>Pirellulales</taxon>
        <taxon>Pirellulaceae</taxon>
        <taxon>Novipirellula</taxon>
    </lineage>
</organism>
<protein>
    <submittedName>
        <fullName evidence="1">Uncharacterized protein</fullName>
    </submittedName>
</protein>
<dbReference type="OrthoDB" id="96953at203682"/>
<dbReference type="RefSeq" id="WP_146529399.1">
    <property type="nucleotide sequence ID" value="NZ_SJPV01000009.1"/>
</dbReference>
<evidence type="ECO:0000313" key="1">
    <source>
        <dbReference type="EMBL" id="TWU33934.1"/>
    </source>
</evidence>
<gene>
    <name evidence="1" type="ORF">Poly41_49340</name>
</gene>
<dbReference type="EMBL" id="SJPV01000009">
    <property type="protein sequence ID" value="TWU33934.1"/>
    <property type="molecule type" value="Genomic_DNA"/>
</dbReference>
<proteinExistence type="predicted"/>
<keyword evidence="2" id="KW-1185">Reference proteome</keyword>
<sequence>MNRPMPGEDEIFRIARAIADPDARAEYLKSSCGDDTPLHERVQAMLKIELENDSFLEGLPPGLTATSALPLSEESGDTIGHYKLLQKIGSGTNKRKWLPGDHAISTTLESIEQGAKIKSSAISGWDAKRNQLVERWYSSDGLSSTIRYPLDQIKAKTWKGNFTVTFGDGTEFDGDCLLEKNDDGFIWTAKFMKDGKEQVRKSIARRIR</sequence>
<name>A0A5C6DDH6_9BACT</name>